<evidence type="ECO:0000313" key="2">
    <source>
        <dbReference type="Proteomes" id="UP000722165"/>
    </source>
</evidence>
<dbReference type="RefSeq" id="WP_217734351.1">
    <property type="nucleotide sequence ID" value="NZ_JAHSPR010000001.1"/>
</dbReference>
<dbReference type="Proteomes" id="UP000722165">
    <property type="component" value="Unassembled WGS sequence"/>
</dbReference>
<organism evidence="1 2">
    <name type="scientific">Advenella alkanexedens</name>
    <dbReference type="NCBI Taxonomy" id="1481665"/>
    <lineage>
        <taxon>Bacteria</taxon>
        <taxon>Pseudomonadati</taxon>
        <taxon>Pseudomonadota</taxon>
        <taxon>Betaproteobacteria</taxon>
        <taxon>Burkholderiales</taxon>
        <taxon>Alcaligenaceae</taxon>
    </lineage>
</organism>
<proteinExistence type="predicted"/>
<protein>
    <submittedName>
        <fullName evidence="1">Uncharacterized protein</fullName>
    </submittedName>
</protein>
<keyword evidence="2" id="KW-1185">Reference proteome</keyword>
<accession>A0ABS6NL40</accession>
<reference evidence="1 2" key="1">
    <citation type="submission" date="2021-06" db="EMBL/GenBank/DDBJ databases">
        <authorList>
            <person name="Lu T."/>
            <person name="Wang Q."/>
            <person name="Han X."/>
        </authorList>
    </citation>
    <scope>NUCLEOTIDE SEQUENCE [LARGE SCALE GENOMIC DNA]</scope>
    <source>
        <strain evidence="1 2">LAM0050</strain>
    </source>
</reference>
<dbReference type="EMBL" id="JAHSPR010000001">
    <property type="protein sequence ID" value="MBV4395921.1"/>
    <property type="molecule type" value="Genomic_DNA"/>
</dbReference>
<sequence>MIEDVLGHAESYGTDLKKMLDKTRFDAALDNPDKVALTVANKGKEWFERATELLDNAVDIADVADRQLMLAEAISQRMEGYRQLIKQFDNCVNPRDVARRSGAEASKIPERLRVSIEMSRRQFEKNSPFLLTDIENSLESLGFTPEGLADALGDVVRQIG</sequence>
<gene>
    <name evidence="1" type="ORF">KU392_01465</name>
</gene>
<name>A0ABS6NL40_9BURK</name>
<comment type="caution">
    <text evidence="1">The sequence shown here is derived from an EMBL/GenBank/DDBJ whole genome shotgun (WGS) entry which is preliminary data.</text>
</comment>
<evidence type="ECO:0000313" key="1">
    <source>
        <dbReference type="EMBL" id="MBV4395921.1"/>
    </source>
</evidence>